<feature type="transmembrane region" description="Helical" evidence="2">
    <location>
        <begin position="655"/>
        <end position="675"/>
    </location>
</feature>
<keyword evidence="2" id="KW-0812">Transmembrane</keyword>
<evidence type="ECO:0008006" key="4">
    <source>
        <dbReference type="Google" id="ProtNLM"/>
    </source>
</evidence>
<dbReference type="PANTHER" id="PTHR13018">
    <property type="entry name" value="PROBABLE MEMBRANE PROTEIN DUF221-RELATED"/>
    <property type="match status" value="1"/>
</dbReference>
<protein>
    <recommendedName>
        <fullName evidence="4">CSC1/OSCA1-like cytosolic domain-containing protein</fullName>
    </recommendedName>
</protein>
<evidence type="ECO:0000313" key="3">
    <source>
        <dbReference type="EMBL" id="CAE0416185.1"/>
    </source>
</evidence>
<accession>A0A7S3L983</accession>
<feature type="transmembrane region" description="Helical" evidence="2">
    <location>
        <begin position="753"/>
        <end position="773"/>
    </location>
</feature>
<keyword evidence="2" id="KW-0472">Membrane</keyword>
<dbReference type="InterPro" id="IPR045122">
    <property type="entry name" value="Csc1-like"/>
</dbReference>
<dbReference type="PANTHER" id="PTHR13018:SF5">
    <property type="entry name" value="RE44586P"/>
    <property type="match status" value="1"/>
</dbReference>
<dbReference type="AlphaFoldDB" id="A0A7S3L983"/>
<proteinExistence type="predicted"/>
<evidence type="ECO:0000256" key="1">
    <source>
        <dbReference type="SAM" id="Coils"/>
    </source>
</evidence>
<keyword evidence="2" id="KW-1133">Transmembrane helix</keyword>
<feature type="transmembrane region" description="Helical" evidence="2">
    <location>
        <begin position="605"/>
        <end position="628"/>
    </location>
</feature>
<feature type="coiled-coil region" evidence="1">
    <location>
        <begin position="298"/>
        <end position="361"/>
    </location>
</feature>
<name>A0A7S3L983_9STRA</name>
<feature type="transmembrane region" description="Helical" evidence="2">
    <location>
        <begin position="227"/>
        <end position="246"/>
    </location>
</feature>
<gene>
    <name evidence="3" type="ORF">ACOF00016_LOCUS13244</name>
</gene>
<feature type="transmembrane region" description="Helical" evidence="2">
    <location>
        <begin position="442"/>
        <end position="463"/>
    </location>
</feature>
<dbReference type="GO" id="GO:0005886">
    <property type="term" value="C:plasma membrane"/>
    <property type="evidence" value="ECO:0007669"/>
    <property type="project" value="TreeGrafter"/>
</dbReference>
<keyword evidence="1" id="KW-0175">Coiled coil</keyword>
<organism evidence="3">
    <name type="scientific">Amphora coffeiformis</name>
    <dbReference type="NCBI Taxonomy" id="265554"/>
    <lineage>
        <taxon>Eukaryota</taxon>
        <taxon>Sar</taxon>
        <taxon>Stramenopiles</taxon>
        <taxon>Ochrophyta</taxon>
        <taxon>Bacillariophyta</taxon>
        <taxon>Bacillariophyceae</taxon>
        <taxon>Bacillariophycidae</taxon>
        <taxon>Thalassiophysales</taxon>
        <taxon>Catenulaceae</taxon>
        <taxon>Amphora</taxon>
    </lineage>
</organism>
<dbReference type="GO" id="GO:0005227">
    <property type="term" value="F:calcium-activated cation channel activity"/>
    <property type="evidence" value="ECO:0007669"/>
    <property type="project" value="InterPro"/>
</dbReference>
<dbReference type="EMBL" id="HBIM01017154">
    <property type="protein sequence ID" value="CAE0416185.1"/>
    <property type="molecule type" value="Transcribed_RNA"/>
</dbReference>
<feature type="transmembrane region" description="Helical" evidence="2">
    <location>
        <begin position="128"/>
        <end position="150"/>
    </location>
</feature>
<evidence type="ECO:0000256" key="2">
    <source>
        <dbReference type="SAM" id="Phobius"/>
    </source>
</evidence>
<reference evidence="3" key="1">
    <citation type="submission" date="2021-01" db="EMBL/GenBank/DDBJ databases">
        <authorList>
            <person name="Corre E."/>
            <person name="Pelletier E."/>
            <person name="Niang G."/>
            <person name="Scheremetjew M."/>
            <person name="Finn R."/>
            <person name="Kale V."/>
            <person name="Holt S."/>
            <person name="Cochrane G."/>
            <person name="Meng A."/>
            <person name="Brown T."/>
            <person name="Cohen L."/>
        </authorList>
    </citation>
    <scope>NUCLEOTIDE SEQUENCE</scope>
    <source>
        <strain evidence="3">CCMP127</strain>
    </source>
</reference>
<sequence length="877" mass="98890">MSSGDDNQKNSKKGWNTGETTPLVVNMSYRVVEKEDPDELYELPEPTLWASRLALFLARCLPGYGSEASLRTAWSFFEYMILPRRAAAAGDGKTRYVQAAPGRHMRTSTLYPAWTTPVRQLRDFGTGVAVYFETLLSLSVVCLVAGLLYLPSMHHYANDGYKSQHVNTVLGPMGGSLICPDPIWVPCVDCTADQWNESPGRYGTNTDGTLVFALKNTCAPLRWQEGLNHLVVMIFLAVAMYALGWYQKRLERHYDEYVLTASDFSIQIDNPPPDATDPTEWKEFFQQFGPVAYVTVALDNAELLKKLQQRRAALLKAKYIVSEDYQDKPLDSIPPLLEKRNPKLHQKLVQLEKECRNMMQNRNFPTSGVFVTFDKEADQRKCLKALQVGQLNVINNDVDALDETSYRFRGNLVLDVMEPTEPSAIRWQDLDEGYGLKIRQRILTTFLSVGVIAGGFWLVSTAYRKNDVGTAALEITLLNIIMPHVFKAINSLEAHQYEDSYQASLYWKITIFRWVNTALVTILIKPFPETLADSKGSLVASVHAVLKAEIVIAPIVHLLDIGGFVKRMILAPRAPNQSTMNACFHGAKVNLGEKYTNVTKTVFLVFFYSAIFPPGFFYGAVALFLTYITDKFLLMRSWGPMPQVRDAVAQLSRKVFFPTTVVFLAVMSEFFFSAYPCDDLCDSNTVVDATTSAAYLGSHDLALLDKTTSSVTIAAGDKIFRFCDQDFLERLPALLNFLFEEHGDWMTEAQERMSWMFGLFAGLMVGLLVFVNFREEVSNARTEVYGGFSTTERDSGESYSKQKKIQAYIPQVSHKSFAFPLIAADLSKFDTQHLGWQDPFLDYSHYNLQRDVESIDASVAANKPILSRVYQFESKLC</sequence>